<organism evidence="1 2">
    <name type="scientific">Triparma columacea</name>
    <dbReference type="NCBI Taxonomy" id="722753"/>
    <lineage>
        <taxon>Eukaryota</taxon>
        <taxon>Sar</taxon>
        <taxon>Stramenopiles</taxon>
        <taxon>Ochrophyta</taxon>
        <taxon>Bolidophyceae</taxon>
        <taxon>Parmales</taxon>
        <taxon>Triparmaceae</taxon>
        <taxon>Triparma</taxon>
    </lineage>
</organism>
<dbReference type="AlphaFoldDB" id="A0A9W7GF79"/>
<sequence length="67" mass="7214">MNFLSSGLSQSGRIASWVFAAGVVVAWNYADGSGFPGGGDKGFTKKEMKEWNKAAKKKKDKVEEGTK</sequence>
<evidence type="ECO:0000313" key="1">
    <source>
        <dbReference type="EMBL" id="GMI43539.1"/>
    </source>
</evidence>
<gene>
    <name evidence="1" type="ORF">TrCOL_g505</name>
</gene>
<dbReference type="EMBL" id="BRYA01000194">
    <property type="protein sequence ID" value="GMI43539.1"/>
    <property type="molecule type" value="Genomic_DNA"/>
</dbReference>
<name>A0A9W7GF79_9STRA</name>
<evidence type="ECO:0000313" key="2">
    <source>
        <dbReference type="Proteomes" id="UP001165065"/>
    </source>
</evidence>
<reference evidence="2" key="1">
    <citation type="journal article" date="2023" name="Commun. Biol.">
        <title>Genome analysis of Parmales, the sister group of diatoms, reveals the evolutionary specialization of diatoms from phago-mixotrophs to photoautotrophs.</title>
        <authorList>
            <person name="Ban H."/>
            <person name="Sato S."/>
            <person name="Yoshikawa S."/>
            <person name="Yamada K."/>
            <person name="Nakamura Y."/>
            <person name="Ichinomiya M."/>
            <person name="Sato N."/>
            <person name="Blanc-Mathieu R."/>
            <person name="Endo H."/>
            <person name="Kuwata A."/>
            <person name="Ogata H."/>
        </authorList>
    </citation>
    <scope>NUCLEOTIDE SEQUENCE [LARGE SCALE GENOMIC DNA]</scope>
</reference>
<protein>
    <submittedName>
        <fullName evidence="1">Uncharacterized protein</fullName>
    </submittedName>
</protein>
<accession>A0A9W7GF79</accession>
<dbReference type="Proteomes" id="UP001165065">
    <property type="component" value="Unassembled WGS sequence"/>
</dbReference>
<keyword evidence="2" id="KW-1185">Reference proteome</keyword>
<comment type="caution">
    <text evidence="1">The sequence shown here is derived from an EMBL/GenBank/DDBJ whole genome shotgun (WGS) entry which is preliminary data.</text>
</comment>
<proteinExistence type="predicted"/>